<feature type="domain" description="ABC transporter" evidence="4">
    <location>
        <begin position="3"/>
        <end position="228"/>
    </location>
</feature>
<gene>
    <name evidence="5" type="ORF">EV212_101368</name>
</gene>
<dbReference type="OrthoDB" id="9804199at2"/>
<dbReference type="GO" id="GO:0016887">
    <property type="term" value="F:ATP hydrolysis activity"/>
    <property type="evidence" value="ECO:0007669"/>
    <property type="project" value="InterPro"/>
</dbReference>
<evidence type="ECO:0000313" key="6">
    <source>
        <dbReference type="Proteomes" id="UP000295711"/>
    </source>
</evidence>
<dbReference type="RefSeq" id="WP_132087968.1">
    <property type="nucleotide sequence ID" value="NZ_JANKAQ010000002.1"/>
</dbReference>
<dbReference type="InterPro" id="IPR017871">
    <property type="entry name" value="ABC_transporter-like_CS"/>
</dbReference>
<evidence type="ECO:0000256" key="1">
    <source>
        <dbReference type="ARBA" id="ARBA00022448"/>
    </source>
</evidence>
<dbReference type="InterPro" id="IPR003593">
    <property type="entry name" value="AAA+_ATPase"/>
</dbReference>
<dbReference type="EMBL" id="SLXA01000001">
    <property type="protein sequence ID" value="TCO86575.1"/>
    <property type="molecule type" value="Genomic_DNA"/>
</dbReference>
<evidence type="ECO:0000256" key="2">
    <source>
        <dbReference type="ARBA" id="ARBA00022741"/>
    </source>
</evidence>
<keyword evidence="6" id="KW-1185">Reference proteome</keyword>
<comment type="caution">
    <text evidence="5">The sequence shown here is derived from an EMBL/GenBank/DDBJ whole genome shotgun (WGS) entry which is preliminary data.</text>
</comment>
<dbReference type="Gene3D" id="3.40.50.300">
    <property type="entry name" value="P-loop containing nucleotide triphosphate hydrolases"/>
    <property type="match status" value="1"/>
</dbReference>
<organism evidence="5 6">
    <name type="scientific">Frisingicoccus caecimuris</name>
    <dbReference type="NCBI Taxonomy" id="1796636"/>
    <lineage>
        <taxon>Bacteria</taxon>
        <taxon>Bacillati</taxon>
        <taxon>Bacillota</taxon>
        <taxon>Clostridia</taxon>
        <taxon>Lachnospirales</taxon>
        <taxon>Lachnospiraceae</taxon>
        <taxon>Frisingicoccus</taxon>
    </lineage>
</organism>
<sequence>MKIEIEKLKKTYEGVMVLDIERLTIKTGKITAIVGPNGAGKSTLLNLIGNLIQKDEGTILYNGDTKVPEKDMTLVFQEPYLIGSTVKKNIAYPMKLRKYFKETIEARTQELTQELNLEALLNKKANQLSLGEMQKVALARALSFKPELLLLDEPCASIDPYTTSEIEKILMKMNHFENTTMVMVTHNLAQARRLAAEVILLKKGKLVECCSSEQFFTHSENEETKRFVQGELLI</sequence>
<keyword evidence="3 5" id="KW-0067">ATP-binding</keyword>
<keyword evidence="1" id="KW-0813">Transport</keyword>
<protein>
    <submittedName>
        <fullName evidence="5">Tungstate transport system ATP-binding protein</fullName>
    </submittedName>
</protein>
<dbReference type="PROSITE" id="PS00211">
    <property type="entry name" value="ABC_TRANSPORTER_1"/>
    <property type="match status" value="1"/>
</dbReference>
<dbReference type="Pfam" id="PF00005">
    <property type="entry name" value="ABC_tran"/>
    <property type="match status" value="1"/>
</dbReference>
<dbReference type="GO" id="GO:0005524">
    <property type="term" value="F:ATP binding"/>
    <property type="evidence" value="ECO:0007669"/>
    <property type="project" value="UniProtKB-KW"/>
</dbReference>
<dbReference type="SMART" id="SM00382">
    <property type="entry name" value="AAA"/>
    <property type="match status" value="1"/>
</dbReference>
<dbReference type="SUPFAM" id="SSF52540">
    <property type="entry name" value="P-loop containing nucleoside triphosphate hydrolases"/>
    <property type="match status" value="1"/>
</dbReference>
<name>A0A4R2LJH4_9FIRM</name>
<dbReference type="PANTHER" id="PTHR43423">
    <property type="entry name" value="ABC TRANSPORTER I FAMILY MEMBER 17"/>
    <property type="match status" value="1"/>
</dbReference>
<dbReference type="InterPro" id="IPR027417">
    <property type="entry name" value="P-loop_NTPase"/>
</dbReference>
<dbReference type="PROSITE" id="PS50893">
    <property type="entry name" value="ABC_TRANSPORTER_2"/>
    <property type="match status" value="1"/>
</dbReference>
<reference evidence="5 6" key="1">
    <citation type="submission" date="2019-03" db="EMBL/GenBank/DDBJ databases">
        <title>Genomic Encyclopedia of Type Strains, Phase IV (KMG-IV): sequencing the most valuable type-strain genomes for metagenomic binning, comparative biology and taxonomic classification.</title>
        <authorList>
            <person name="Goeker M."/>
        </authorList>
    </citation>
    <scope>NUCLEOTIDE SEQUENCE [LARGE SCALE GENOMIC DNA]</scope>
    <source>
        <strain evidence="5 6">DSM 28559</strain>
    </source>
</reference>
<dbReference type="PANTHER" id="PTHR43423:SF1">
    <property type="entry name" value="ABC TRANSPORTER I FAMILY MEMBER 17"/>
    <property type="match status" value="1"/>
</dbReference>
<dbReference type="InterPro" id="IPR003439">
    <property type="entry name" value="ABC_transporter-like_ATP-bd"/>
</dbReference>
<dbReference type="AlphaFoldDB" id="A0A4R2LJH4"/>
<proteinExistence type="predicted"/>
<dbReference type="Proteomes" id="UP000295711">
    <property type="component" value="Unassembled WGS sequence"/>
</dbReference>
<accession>A0A4R2LJH4</accession>
<evidence type="ECO:0000313" key="5">
    <source>
        <dbReference type="EMBL" id="TCO86575.1"/>
    </source>
</evidence>
<evidence type="ECO:0000259" key="4">
    <source>
        <dbReference type="PROSITE" id="PS50893"/>
    </source>
</evidence>
<evidence type="ECO:0000256" key="3">
    <source>
        <dbReference type="ARBA" id="ARBA00022840"/>
    </source>
</evidence>
<keyword evidence="2" id="KW-0547">Nucleotide-binding</keyword>